<name>A0A0E1W3J6_BURPE</name>
<gene>
    <name evidence="1" type="ORF">BURPS1710A_2261</name>
</gene>
<reference evidence="1" key="1">
    <citation type="submission" date="2009-05" db="EMBL/GenBank/DDBJ databases">
        <authorList>
            <person name="Harkins D.M."/>
            <person name="DeShazer D."/>
            <person name="Woods D.E."/>
            <person name="Brinkac L.M."/>
            <person name="Brown K.A."/>
            <person name="Hung G.C."/>
            <person name="Tuanyok A."/>
            <person name="Zhang B."/>
            <person name="Nierman W.C."/>
        </authorList>
    </citation>
    <scope>NUCLEOTIDE SEQUENCE [LARGE SCALE GENOMIC DNA]</scope>
    <source>
        <strain evidence="1">1710a</strain>
    </source>
</reference>
<evidence type="ECO:0000313" key="1">
    <source>
        <dbReference type="EMBL" id="EET06836.1"/>
    </source>
</evidence>
<proteinExistence type="predicted"/>
<protein>
    <submittedName>
        <fullName evidence="1">Uncharacterized protein</fullName>
    </submittedName>
</protein>
<dbReference type="Proteomes" id="UP000001812">
    <property type="component" value="Chromosome I"/>
</dbReference>
<sequence length="99" mass="10520">MRSFAAGFAGAVRGAAFAMPGGRSAAAFAVRRASACFYSLFTPSMRALARRDTCWAARTGRAAPAPLACTPRSAFARARRAAAFAKETRNAQECERRSV</sequence>
<dbReference type="EMBL" id="CM000832">
    <property type="protein sequence ID" value="EET06836.1"/>
    <property type="molecule type" value="Genomic_DNA"/>
</dbReference>
<accession>A0A0E1W3J6</accession>
<dbReference type="HOGENOM" id="CLU_2314901_0_0_4"/>
<dbReference type="AlphaFoldDB" id="A0A0E1W3J6"/>
<dbReference type="GeneID" id="93060122"/>
<organism evidence="1">
    <name type="scientific">Burkholderia pseudomallei 1710a</name>
    <dbReference type="NCBI Taxonomy" id="320371"/>
    <lineage>
        <taxon>Bacteria</taxon>
        <taxon>Pseudomonadati</taxon>
        <taxon>Pseudomonadota</taxon>
        <taxon>Betaproteobacteria</taxon>
        <taxon>Burkholderiales</taxon>
        <taxon>Burkholderiaceae</taxon>
        <taxon>Burkholderia</taxon>
        <taxon>pseudomallei group</taxon>
    </lineage>
</organism>
<dbReference type="RefSeq" id="WP_004192030.1">
    <property type="nucleotide sequence ID" value="NZ_CM000832.1"/>
</dbReference>